<sequence>MPKSTAILLAGGSGNRMQGQVEDKVLAALGSRAVIAHSVQAFADSKQIAALVLVCRDEEQQSAIRSAIESLVNLPETTFALGGAERQDSVWAGLKAAPSDTEIALIHDCARPCVTPEAIRESIAKVVEFGAACLARPVSDTIKSADSYDGAYLPTTVDRSKLWAMETPQSFRFEMIRSAYETVISTGQRITDDLSAIEDIDQPVAFVSNGQPNPKLTTPDDLPYLEYLLAKRS</sequence>
<dbReference type="PANTHER" id="PTHR32125:SF4">
    <property type="entry name" value="2-C-METHYL-D-ERYTHRITOL 4-PHOSPHATE CYTIDYLYLTRANSFERASE, CHLOROPLASTIC"/>
    <property type="match status" value="1"/>
</dbReference>
<organism evidence="3 4">
    <name type="scientific">Pelagicoccus albus</name>
    <dbReference type="NCBI Taxonomy" id="415222"/>
    <lineage>
        <taxon>Bacteria</taxon>
        <taxon>Pseudomonadati</taxon>
        <taxon>Verrucomicrobiota</taxon>
        <taxon>Opitutia</taxon>
        <taxon>Puniceicoccales</taxon>
        <taxon>Pelagicoccaceae</taxon>
        <taxon>Pelagicoccus</taxon>
    </lineage>
</organism>
<dbReference type="InterPro" id="IPR034683">
    <property type="entry name" value="IspD/TarI"/>
</dbReference>
<gene>
    <name evidence="3" type="primary">ispD</name>
    <name evidence="3" type="ORF">H5P27_00430</name>
</gene>
<evidence type="ECO:0000256" key="2">
    <source>
        <dbReference type="ARBA" id="ARBA00022695"/>
    </source>
</evidence>
<dbReference type="InterPro" id="IPR050088">
    <property type="entry name" value="IspD/TarI_cytidylyltransf_bact"/>
</dbReference>
<keyword evidence="4" id="KW-1185">Reference proteome</keyword>
<dbReference type="EMBL" id="JACHVC010000001">
    <property type="protein sequence ID" value="MBC2604516.1"/>
    <property type="molecule type" value="Genomic_DNA"/>
</dbReference>
<dbReference type="Pfam" id="PF01128">
    <property type="entry name" value="IspD"/>
    <property type="match status" value="1"/>
</dbReference>
<protein>
    <submittedName>
        <fullName evidence="3">2-C-methyl-D-erythritol 4-phosphate cytidylyltransferase</fullName>
        <ecNumber evidence="3">2.7.7.60</ecNumber>
    </submittedName>
</protein>
<accession>A0A7X1B2M6</accession>
<evidence type="ECO:0000313" key="4">
    <source>
        <dbReference type="Proteomes" id="UP000526501"/>
    </source>
</evidence>
<dbReference type="InterPro" id="IPR029044">
    <property type="entry name" value="Nucleotide-diphossugar_trans"/>
</dbReference>
<dbReference type="Proteomes" id="UP000526501">
    <property type="component" value="Unassembled WGS sequence"/>
</dbReference>
<keyword evidence="2 3" id="KW-0548">Nucleotidyltransferase</keyword>
<name>A0A7X1B2M6_9BACT</name>
<dbReference type="CDD" id="cd02516">
    <property type="entry name" value="CDP-ME_synthetase"/>
    <property type="match status" value="1"/>
</dbReference>
<dbReference type="FunFam" id="3.90.550.10:FF:000003">
    <property type="entry name" value="2-C-methyl-D-erythritol 4-phosphate cytidylyltransferase"/>
    <property type="match status" value="1"/>
</dbReference>
<dbReference type="RefSeq" id="WP_185658410.1">
    <property type="nucleotide sequence ID" value="NZ_CAWPOO010000001.1"/>
</dbReference>
<dbReference type="SUPFAM" id="SSF53448">
    <property type="entry name" value="Nucleotide-diphospho-sugar transferases"/>
    <property type="match status" value="1"/>
</dbReference>
<dbReference type="NCBIfam" id="TIGR00453">
    <property type="entry name" value="ispD"/>
    <property type="match status" value="1"/>
</dbReference>
<proteinExistence type="predicted"/>
<keyword evidence="1 3" id="KW-0808">Transferase</keyword>
<dbReference type="GO" id="GO:0050518">
    <property type="term" value="F:2-C-methyl-D-erythritol 4-phosphate cytidylyltransferase activity"/>
    <property type="evidence" value="ECO:0007669"/>
    <property type="project" value="UniProtKB-EC"/>
</dbReference>
<dbReference type="GO" id="GO:0008299">
    <property type="term" value="P:isoprenoid biosynthetic process"/>
    <property type="evidence" value="ECO:0007669"/>
    <property type="project" value="InterPro"/>
</dbReference>
<evidence type="ECO:0000313" key="3">
    <source>
        <dbReference type="EMBL" id="MBC2604516.1"/>
    </source>
</evidence>
<dbReference type="Gene3D" id="3.90.550.10">
    <property type="entry name" value="Spore Coat Polysaccharide Biosynthesis Protein SpsA, Chain A"/>
    <property type="match status" value="1"/>
</dbReference>
<reference evidence="3 4" key="1">
    <citation type="submission" date="2020-07" db="EMBL/GenBank/DDBJ databases">
        <authorList>
            <person name="Feng X."/>
        </authorList>
    </citation>
    <scope>NUCLEOTIDE SEQUENCE [LARGE SCALE GENOMIC DNA]</scope>
    <source>
        <strain evidence="3 4">JCM23202</strain>
    </source>
</reference>
<dbReference type="PANTHER" id="PTHR32125">
    <property type="entry name" value="2-C-METHYL-D-ERYTHRITOL 4-PHOSPHATE CYTIDYLYLTRANSFERASE, CHLOROPLASTIC"/>
    <property type="match status" value="1"/>
</dbReference>
<dbReference type="InterPro" id="IPR001228">
    <property type="entry name" value="IspD"/>
</dbReference>
<dbReference type="AlphaFoldDB" id="A0A7X1B2M6"/>
<comment type="caution">
    <text evidence="3">The sequence shown here is derived from an EMBL/GenBank/DDBJ whole genome shotgun (WGS) entry which is preliminary data.</text>
</comment>
<dbReference type="EC" id="2.7.7.60" evidence="3"/>
<evidence type="ECO:0000256" key="1">
    <source>
        <dbReference type="ARBA" id="ARBA00022679"/>
    </source>
</evidence>